<organism evidence="1">
    <name type="scientific">Anthurium amnicola</name>
    <dbReference type="NCBI Taxonomy" id="1678845"/>
    <lineage>
        <taxon>Eukaryota</taxon>
        <taxon>Viridiplantae</taxon>
        <taxon>Streptophyta</taxon>
        <taxon>Embryophyta</taxon>
        <taxon>Tracheophyta</taxon>
        <taxon>Spermatophyta</taxon>
        <taxon>Magnoliopsida</taxon>
        <taxon>Liliopsida</taxon>
        <taxon>Araceae</taxon>
        <taxon>Pothoideae</taxon>
        <taxon>Potheae</taxon>
        <taxon>Anthurium</taxon>
    </lineage>
</organism>
<dbReference type="AlphaFoldDB" id="A0A1D1YZE0"/>
<evidence type="ECO:0000313" key="1">
    <source>
        <dbReference type="EMBL" id="JAT60010.1"/>
    </source>
</evidence>
<dbReference type="EMBL" id="GDJX01007926">
    <property type="protein sequence ID" value="JAT60010.1"/>
    <property type="molecule type" value="Transcribed_RNA"/>
</dbReference>
<proteinExistence type="predicted"/>
<gene>
    <name evidence="1" type="primary">Jak2_1</name>
    <name evidence="1" type="ORF">g.111617</name>
</gene>
<accession>A0A1D1YZE0</accession>
<keyword evidence="1" id="KW-0808">Transferase</keyword>
<dbReference type="GO" id="GO:0016301">
    <property type="term" value="F:kinase activity"/>
    <property type="evidence" value="ECO:0007669"/>
    <property type="project" value="UniProtKB-KW"/>
</dbReference>
<keyword evidence="1" id="KW-0418">Kinase</keyword>
<sequence length="106" mass="12418">MEFLRMSDFGGFYADEKKVQFSEPHVCSSYLKQFTIDAINSQILEIYTFGLKHLIQFRSNIEIYLKLDSSALWYFFDVGSVAILRNHFLLSCSYSFKTVEGFVRDD</sequence>
<name>A0A1D1YZE0_9ARAE</name>
<reference evidence="1" key="1">
    <citation type="submission" date="2015-07" db="EMBL/GenBank/DDBJ databases">
        <title>Transcriptome Assembly of Anthurium amnicola.</title>
        <authorList>
            <person name="Suzuki J."/>
        </authorList>
    </citation>
    <scope>NUCLEOTIDE SEQUENCE</scope>
</reference>
<protein>
    <submittedName>
        <fullName evidence="1">Tyrosine-protein kinase JAK2</fullName>
    </submittedName>
</protein>